<dbReference type="AlphaFoldDB" id="A0AAW1QQE7"/>
<evidence type="ECO:0000256" key="3">
    <source>
        <dbReference type="ARBA" id="ARBA00023054"/>
    </source>
</evidence>
<evidence type="ECO:0000313" key="8">
    <source>
        <dbReference type="Proteomes" id="UP001489004"/>
    </source>
</evidence>
<dbReference type="PANTHER" id="PTHR13258:SF0">
    <property type="entry name" value="SYNDETIN"/>
    <property type="match status" value="1"/>
</dbReference>
<keyword evidence="2" id="KW-0653">Protein transport</keyword>
<evidence type="ECO:0000259" key="6">
    <source>
        <dbReference type="Pfam" id="PF10475"/>
    </source>
</evidence>
<comment type="caution">
    <text evidence="7">The sequence shown here is derived from an EMBL/GenBank/DDBJ whole genome shotgun (WGS) entry which is preliminary data.</text>
</comment>
<keyword evidence="8" id="KW-1185">Reference proteome</keyword>
<accession>A0AAW1QQE7</accession>
<feature type="domain" description="Vacuolar protein sorting-associated protein 54 N-terminal" evidence="6">
    <location>
        <begin position="19"/>
        <end position="298"/>
    </location>
</feature>
<sequence length="971" mass="105721">MSPRTRADRLKRKEDALAALSEHYYDEQFDPVLHELQKLPAMFTDEMLDEVVEARASVLETVSEKLSKHVLANYDAFVRGVNEVASVEKDLQRAHEIAKTGRGQLALASAEVGANMKIAQRTQRKQGLLAMLEVLGKLQQASQLQAALKEAQDNCEYAAAFWLCAQCCKSLEALHELRVVADLNLTVNKLYEDTIHRLESALQAVCADFKPEAYTKVLEGYNYLGNVATLGEEVMHCFVAVVNSSALKVVRGVVASRTGLEDRARSSTILQEIVKCLPPDLFRTCLAKVLMVVFDILQAGASSNLAGSLPQLPNGRLLPPDASSSQAGAADDAEELTPAAALAALEEKEREEAVWGEALMRVAEGLVGGRRWLWDEAARKITVLLSSPAAFEGEHFLQVLEWTQQILRAGEAFSGTECTTLRDALARQSGKFFEAFHAANLQALHAMLDRELWARLPMIPGALPDLVGALEGRQGSDGAKLNENSFEAFVQRGNPWRAQKDLAEAADEAGAGSAPSAASDDEEAEEVYGDSIDEDNQRVKRAAASSGAASVSGRPAEEMPMMTNSSWRMLKLMSEYAELMRILRSEAGKVFSGLAELFELYLLHVFHVFSDVSVAELVNPQAMAQGGGDAVPVRLRNVLLRIVTKGLTKYRDTYVPTTSWPVKVQLPGASGTPGTPTGPLGQQKPDFSPFGRGSTPAASPTPDAATALSNPGNMYGLQERKVAVDSLLAVAAQLSSAHSALANKLVGRADVPEHRTLDAFFQTIKAASDVRDSVLRTGARLNLPIRWLPDRIAESNFHLEEPPSKPSPWVGVLLNHLKVFRQRLETAANLGRSDIDQLWGLSLQFVAEQMLEGIAKAGPKGKCTVMGRSAMSLDLQAVSKGLQMLGGPANGSSGPSVADTMRIVDSYIKAFYIPWGEELRRWAQTHPEYTRDQIMMLIVCIAESTGLKRKERNALLAEIESDLRDLRAPAR</sequence>
<evidence type="ECO:0000256" key="2">
    <source>
        <dbReference type="ARBA" id="ARBA00022927"/>
    </source>
</evidence>
<dbReference type="GO" id="GO:0042147">
    <property type="term" value="P:retrograde transport, endosome to Golgi"/>
    <property type="evidence" value="ECO:0007669"/>
    <property type="project" value="InterPro"/>
</dbReference>
<evidence type="ECO:0000259" key="5">
    <source>
        <dbReference type="Pfam" id="PF10474"/>
    </source>
</evidence>
<dbReference type="GO" id="GO:0015031">
    <property type="term" value="P:protein transport"/>
    <property type="evidence" value="ECO:0007669"/>
    <property type="project" value="UniProtKB-KW"/>
</dbReference>
<dbReference type="GO" id="GO:1990745">
    <property type="term" value="C:EARP complex"/>
    <property type="evidence" value="ECO:0007669"/>
    <property type="project" value="InterPro"/>
</dbReference>
<dbReference type="InterPro" id="IPR040047">
    <property type="entry name" value="VPS50"/>
</dbReference>
<proteinExistence type="predicted"/>
<protein>
    <submittedName>
        <fullName evidence="7">Uncharacterized protein</fullName>
    </submittedName>
</protein>
<dbReference type="EMBL" id="JALJOR010000002">
    <property type="protein sequence ID" value="KAK9823710.1"/>
    <property type="molecule type" value="Genomic_DNA"/>
</dbReference>
<dbReference type="GO" id="GO:0032456">
    <property type="term" value="P:endocytic recycling"/>
    <property type="evidence" value="ECO:0007669"/>
    <property type="project" value="InterPro"/>
</dbReference>
<keyword evidence="3" id="KW-0175">Coiled coil</keyword>
<dbReference type="Pfam" id="PF10475">
    <property type="entry name" value="Vps54_N"/>
    <property type="match status" value="1"/>
</dbReference>
<name>A0AAW1QQE7_9CHLO</name>
<dbReference type="PANTHER" id="PTHR13258">
    <property type="entry name" value="SYNDETIN"/>
    <property type="match status" value="1"/>
</dbReference>
<keyword evidence="1" id="KW-0813">Transport</keyword>
<evidence type="ECO:0000256" key="4">
    <source>
        <dbReference type="SAM" id="MobiDB-lite"/>
    </source>
</evidence>
<feature type="compositionally biased region" description="Low complexity" evidence="4">
    <location>
        <begin position="508"/>
        <end position="518"/>
    </location>
</feature>
<feature type="compositionally biased region" description="Low complexity" evidence="4">
    <location>
        <begin position="694"/>
        <end position="709"/>
    </location>
</feature>
<dbReference type="Proteomes" id="UP001489004">
    <property type="component" value="Unassembled WGS sequence"/>
</dbReference>
<feature type="domain" description="Syndetin C-terminal" evidence="5">
    <location>
        <begin position="714"/>
        <end position="960"/>
    </location>
</feature>
<dbReference type="GO" id="GO:0005829">
    <property type="term" value="C:cytosol"/>
    <property type="evidence" value="ECO:0007669"/>
    <property type="project" value="GOC"/>
</dbReference>
<dbReference type="InterPro" id="IPR019514">
    <property type="entry name" value="Syndetin_C"/>
</dbReference>
<evidence type="ECO:0000256" key="1">
    <source>
        <dbReference type="ARBA" id="ARBA00022448"/>
    </source>
</evidence>
<dbReference type="GO" id="GO:0000149">
    <property type="term" value="F:SNARE binding"/>
    <property type="evidence" value="ECO:0007669"/>
    <property type="project" value="TreeGrafter"/>
</dbReference>
<gene>
    <name evidence="7" type="ORF">WJX72_004829</name>
</gene>
<dbReference type="Pfam" id="PF10474">
    <property type="entry name" value="Syndetin_C"/>
    <property type="match status" value="1"/>
</dbReference>
<feature type="region of interest" description="Disordered" evidence="4">
    <location>
        <begin position="500"/>
        <end position="558"/>
    </location>
</feature>
<organism evidence="7 8">
    <name type="scientific">[Myrmecia] bisecta</name>
    <dbReference type="NCBI Taxonomy" id="41462"/>
    <lineage>
        <taxon>Eukaryota</taxon>
        <taxon>Viridiplantae</taxon>
        <taxon>Chlorophyta</taxon>
        <taxon>core chlorophytes</taxon>
        <taxon>Trebouxiophyceae</taxon>
        <taxon>Trebouxiales</taxon>
        <taxon>Trebouxiaceae</taxon>
        <taxon>Myrmecia</taxon>
    </lineage>
</organism>
<dbReference type="InterPro" id="IPR019515">
    <property type="entry name" value="VPS54_N"/>
</dbReference>
<feature type="region of interest" description="Disordered" evidence="4">
    <location>
        <begin position="665"/>
        <end position="712"/>
    </location>
</feature>
<evidence type="ECO:0000313" key="7">
    <source>
        <dbReference type="EMBL" id="KAK9823710.1"/>
    </source>
</evidence>
<feature type="compositionally biased region" description="Acidic residues" evidence="4">
    <location>
        <begin position="519"/>
        <end position="534"/>
    </location>
</feature>
<reference evidence="7 8" key="1">
    <citation type="journal article" date="2024" name="Nat. Commun.">
        <title>Phylogenomics reveals the evolutionary origins of lichenization in chlorophyte algae.</title>
        <authorList>
            <person name="Puginier C."/>
            <person name="Libourel C."/>
            <person name="Otte J."/>
            <person name="Skaloud P."/>
            <person name="Haon M."/>
            <person name="Grisel S."/>
            <person name="Petersen M."/>
            <person name="Berrin J.G."/>
            <person name="Delaux P.M."/>
            <person name="Dal Grande F."/>
            <person name="Keller J."/>
        </authorList>
    </citation>
    <scope>NUCLEOTIDE SEQUENCE [LARGE SCALE GENOMIC DNA]</scope>
    <source>
        <strain evidence="7 8">SAG 2043</strain>
    </source>
</reference>
<feature type="compositionally biased region" description="Low complexity" evidence="4">
    <location>
        <begin position="542"/>
        <end position="553"/>
    </location>
</feature>